<keyword evidence="3" id="KW-1185">Reference proteome</keyword>
<dbReference type="InterPro" id="IPR003386">
    <property type="entry name" value="LACT/PDAT_acylTrfase"/>
</dbReference>
<evidence type="ECO:0000256" key="1">
    <source>
        <dbReference type="SAM" id="Phobius"/>
    </source>
</evidence>
<dbReference type="InterPro" id="IPR029058">
    <property type="entry name" value="AB_hydrolase_fold"/>
</dbReference>
<dbReference type="GO" id="GO:0008374">
    <property type="term" value="F:O-acyltransferase activity"/>
    <property type="evidence" value="ECO:0007669"/>
    <property type="project" value="InterPro"/>
</dbReference>
<comment type="caution">
    <text evidence="2">The sequence shown here is derived from an EMBL/GenBank/DDBJ whole genome shotgun (WGS) entry which is preliminary data.</text>
</comment>
<accession>A0A096AW38</accession>
<name>A0A096AW38_9BACT</name>
<gene>
    <name evidence="2" type="ORF">HMPREF9302_09120</name>
</gene>
<dbReference type="OrthoDB" id="4535652at2"/>
<organism evidence="2 3">
    <name type="scientific">Prevotella amnii DNF00058</name>
    <dbReference type="NCBI Taxonomy" id="1401066"/>
    <lineage>
        <taxon>Bacteria</taxon>
        <taxon>Pseudomonadati</taxon>
        <taxon>Bacteroidota</taxon>
        <taxon>Bacteroidia</taxon>
        <taxon>Bacteroidales</taxon>
        <taxon>Prevotellaceae</taxon>
        <taxon>Prevotella</taxon>
    </lineage>
</organism>
<feature type="transmembrane region" description="Helical" evidence="1">
    <location>
        <begin position="12"/>
        <end position="30"/>
    </location>
</feature>
<dbReference type="Gene3D" id="3.40.50.1820">
    <property type="entry name" value="alpha/beta hydrolase"/>
    <property type="match status" value="1"/>
</dbReference>
<dbReference type="Pfam" id="PF02450">
    <property type="entry name" value="LCAT"/>
    <property type="match status" value="1"/>
</dbReference>
<evidence type="ECO:0000313" key="2">
    <source>
        <dbReference type="EMBL" id="KGF51015.1"/>
    </source>
</evidence>
<dbReference type="Proteomes" id="UP000029614">
    <property type="component" value="Unassembled WGS sequence"/>
</dbReference>
<dbReference type="EMBL" id="JRNU01000055">
    <property type="protein sequence ID" value="KGF51015.1"/>
    <property type="molecule type" value="Genomic_DNA"/>
</dbReference>
<evidence type="ECO:0008006" key="4">
    <source>
        <dbReference type="Google" id="ProtNLM"/>
    </source>
</evidence>
<keyword evidence="1" id="KW-1133">Transmembrane helix</keyword>
<protein>
    <recommendedName>
        <fullName evidence="4">DUF676 domain-containing protein</fullName>
    </recommendedName>
</protein>
<dbReference type="RefSeq" id="WP_036856707.1">
    <property type="nucleotide sequence ID" value="NZ_JRNU01000055.1"/>
</dbReference>
<dbReference type="GO" id="GO:0006629">
    <property type="term" value="P:lipid metabolic process"/>
    <property type="evidence" value="ECO:0007669"/>
    <property type="project" value="InterPro"/>
</dbReference>
<evidence type="ECO:0000313" key="3">
    <source>
        <dbReference type="Proteomes" id="UP000029614"/>
    </source>
</evidence>
<dbReference type="Gene3D" id="2.60.40.1080">
    <property type="match status" value="1"/>
</dbReference>
<keyword evidence="1" id="KW-0812">Transmembrane</keyword>
<sequence length="1011" mass="113564">MVQILKKLVKLDAYKYAYIFVIVILFASYFSDANAQKSSYQNNLSIKEQLNKMFVKINRKIVPTGFLLDYAEEYEQLSNFSPNKNGNIIRKCDLGTYVKLVETLRSAYLFGNPYKGYDKAYSENISQQKDGTIGLCVLFYQYSHIKKDALKDGYISYTNGVVECYSPKAYQTQMVGAGSIIQNTSNTNDITFYLPEKLILANVGIKNVELDYGSGFMSVLGSKIKAHIRNGQHNIKIKITSDDGYIGIYTTTLNVCNTMDIRKNTRASTFLKPIELEVQGDSYRGISTTAKVMIIPSRLGNGKISKPFIFVEGFNPQTSNNARSAQKSLLSYYRDWSKFITDNGYDFVYIHWCTPEEYIQANAYTLVKIIETINNMSAQNSEPSLLIGHSMGGLVARYALKTMENKNKPHHVGTYVSYDAPHLGANVPIGLLHGFYGIRKFLQEKNLIDKLIKKIPTAKSYLEIGEKLAYSTAAQQMLCNSIDAAGHLNNSLHVQWQEELRQLGFPNGDKGKNFQMLGIANSDYSTSKVPSYYINLNANAGTKLTSDWISPLTGLVIGIGLQDVIAGLLASLPGRTSADFQFECLPGKSQGQRVNYFKLALEKDFLWTIPIKKSIFKYEGFNSSPLLYDIYPSSKFDFKKMDIGDGETIPFLADYWYSWGININIPFIPTSSALAYNGISLSPSSFTFNIDNTRTAFGNNFYLETNDSYKQHMSFSQSAQNWILSHINQTVTGPIFGYSGAKYTLSGAKGTVVWSTSDASIGTINQNGILTVSKNGCVYVIGETNGMKFSKLVYIGVPTYLLSSKHKPDGFEIEAKCIDETYKANIDNINSSLIFRWGVKFPNKDIRWIDTNSPSVFIPIEDKDAVVFLKIIDSNGKESLLQSVKCTATDIFYASNNRLLLDAAKKIYKEDGTTYSYKYGKIYLTRDISLSKEYEGDIWTSTKAKVYSPFNSTYIIPVSRGEMSIKDVLPQEELDYITHNMQVDHTCLYTIALLNPEDKFIQIIPVTIKIK</sequence>
<keyword evidence="1" id="KW-0472">Membrane</keyword>
<dbReference type="SUPFAM" id="SSF53474">
    <property type="entry name" value="alpha/beta-Hydrolases"/>
    <property type="match status" value="1"/>
</dbReference>
<dbReference type="SUPFAM" id="SSF49373">
    <property type="entry name" value="Invasin/intimin cell-adhesion fragments"/>
    <property type="match status" value="1"/>
</dbReference>
<proteinExistence type="predicted"/>
<reference evidence="2 3" key="1">
    <citation type="submission" date="2014-07" db="EMBL/GenBank/DDBJ databases">
        <authorList>
            <person name="McCorrison J."/>
            <person name="Sanka R."/>
            <person name="Torralba M."/>
            <person name="Gillis M."/>
            <person name="Haft D.H."/>
            <person name="Methe B."/>
            <person name="Sutton G."/>
            <person name="Nelson K.E."/>
        </authorList>
    </citation>
    <scope>NUCLEOTIDE SEQUENCE [LARGE SCALE GENOMIC DNA]</scope>
    <source>
        <strain evidence="2 3">DNF00058</strain>
    </source>
</reference>
<dbReference type="InterPro" id="IPR008964">
    <property type="entry name" value="Invasin/intimin_cell_adhesion"/>
</dbReference>
<dbReference type="AlphaFoldDB" id="A0A096AW38"/>